<protein>
    <submittedName>
        <fullName evidence="1">Uncharacterized protein</fullName>
    </submittedName>
</protein>
<evidence type="ECO:0000313" key="1">
    <source>
        <dbReference type="EMBL" id="ADB19082.1"/>
    </source>
</evidence>
<sequence>MKTEETVHIALQEPNFNDLAWSTLATLFRLPDEFNPGEDEKISDGFQFLVSRQSPIRLENAYANPLGVIYSSTLNERFLRVARRLQSKWFSQFNSTLFSAGRVKRAVDEMSPIIRQLTFTGVMICNGRHVYPNHWPDAMTKQWQTYSRKRR</sequence>
<dbReference type="Proteomes" id="UP000001887">
    <property type="component" value="Chromosome"/>
</dbReference>
<dbReference type="HOGENOM" id="CLU_1729682_0_0_0"/>
<keyword evidence="2" id="KW-1185">Reference proteome</keyword>
<accession>D2R5Z7</accession>
<organism evidence="1 2">
    <name type="scientific">Pirellula staleyi (strain ATCC 27377 / DSM 6068 / ICPB 4128)</name>
    <name type="common">Pirella staleyi</name>
    <dbReference type="NCBI Taxonomy" id="530564"/>
    <lineage>
        <taxon>Bacteria</taxon>
        <taxon>Pseudomonadati</taxon>
        <taxon>Planctomycetota</taxon>
        <taxon>Planctomycetia</taxon>
        <taxon>Pirellulales</taxon>
        <taxon>Pirellulaceae</taxon>
        <taxon>Pirellula</taxon>
    </lineage>
</organism>
<evidence type="ECO:0000313" key="2">
    <source>
        <dbReference type="Proteomes" id="UP000001887"/>
    </source>
</evidence>
<reference evidence="1 2" key="1">
    <citation type="journal article" date="2009" name="Stand. Genomic Sci.">
        <title>Complete genome sequence of Pirellula staleyi type strain (ATCC 27377).</title>
        <authorList>
            <person name="Clum A."/>
            <person name="Tindall B.J."/>
            <person name="Sikorski J."/>
            <person name="Ivanova N."/>
            <person name="Mavrommatis K."/>
            <person name="Lucas S."/>
            <person name="Glavina del Rio T."/>
            <person name="Nolan M."/>
            <person name="Chen F."/>
            <person name="Tice H."/>
            <person name="Pitluck S."/>
            <person name="Cheng J.F."/>
            <person name="Chertkov O."/>
            <person name="Brettin T."/>
            <person name="Han C."/>
            <person name="Detter J.C."/>
            <person name="Kuske C."/>
            <person name="Bruce D."/>
            <person name="Goodwin L."/>
            <person name="Ovchinikova G."/>
            <person name="Pati A."/>
            <person name="Mikhailova N."/>
            <person name="Chen A."/>
            <person name="Palaniappan K."/>
            <person name="Land M."/>
            <person name="Hauser L."/>
            <person name="Chang Y.J."/>
            <person name="Jeffries C.D."/>
            <person name="Chain P."/>
            <person name="Rohde M."/>
            <person name="Goker M."/>
            <person name="Bristow J."/>
            <person name="Eisen J.A."/>
            <person name="Markowitz V."/>
            <person name="Hugenholtz P."/>
            <person name="Kyrpides N.C."/>
            <person name="Klenk H.P."/>
            <person name="Lapidus A."/>
        </authorList>
    </citation>
    <scope>NUCLEOTIDE SEQUENCE [LARGE SCALE GENOMIC DNA]</scope>
    <source>
        <strain evidence="2">ATCC 27377 / DSM 6068 / ICPB 4128</strain>
    </source>
</reference>
<name>D2R5Z7_PIRSD</name>
<dbReference type="AlphaFoldDB" id="D2R5Z7"/>
<gene>
    <name evidence="1" type="ordered locus">Psta_4437</name>
</gene>
<dbReference type="KEGG" id="psl:Psta_4437"/>
<proteinExistence type="predicted"/>
<dbReference type="EMBL" id="CP001848">
    <property type="protein sequence ID" value="ADB19082.1"/>
    <property type="molecule type" value="Genomic_DNA"/>
</dbReference>